<dbReference type="AlphaFoldDB" id="A0A4U1KZX0"/>
<dbReference type="Gene3D" id="3.20.20.70">
    <property type="entry name" value="Aldolase class I"/>
    <property type="match status" value="1"/>
</dbReference>
<dbReference type="Pfam" id="PF00701">
    <property type="entry name" value="DHDPS"/>
    <property type="match status" value="1"/>
</dbReference>
<gene>
    <name evidence="7" type="ORF">FBR43_03880</name>
</gene>
<feature type="active site" description="Proton donor/acceptor" evidence="5">
    <location>
        <position position="139"/>
    </location>
</feature>
<keyword evidence="2 4" id="KW-0456">Lyase</keyword>
<dbReference type="PRINTS" id="PR00146">
    <property type="entry name" value="DHPICSNTHASE"/>
</dbReference>
<dbReference type="Proteomes" id="UP000309138">
    <property type="component" value="Unassembled WGS sequence"/>
</dbReference>
<comment type="caution">
    <text evidence="7">The sequence shown here is derived from an EMBL/GenBank/DDBJ whole genome shotgun (WGS) entry which is preliminary data.</text>
</comment>
<name>A0A4U1KZX0_9SPHN</name>
<evidence type="ECO:0000256" key="5">
    <source>
        <dbReference type="PIRSR" id="PIRSR001365-1"/>
    </source>
</evidence>
<comment type="similarity">
    <text evidence="1 4">Belongs to the DapA family.</text>
</comment>
<dbReference type="RefSeq" id="WP_136941933.1">
    <property type="nucleotide sequence ID" value="NZ_SWKR01000002.1"/>
</dbReference>
<feature type="active site" description="Schiff-base intermediate with substrate" evidence="5">
    <location>
        <position position="167"/>
    </location>
</feature>
<organism evidence="7 8">
    <name type="scientific">Sphingomonas baiyangensis</name>
    <dbReference type="NCBI Taxonomy" id="2572576"/>
    <lineage>
        <taxon>Bacteria</taxon>
        <taxon>Pseudomonadati</taxon>
        <taxon>Pseudomonadota</taxon>
        <taxon>Alphaproteobacteria</taxon>
        <taxon>Sphingomonadales</taxon>
        <taxon>Sphingomonadaceae</taxon>
        <taxon>Sphingomonas</taxon>
    </lineage>
</organism>
<evidence type="ECO:0000256" key="4">
    <source>
        <dbReference type="PIRNR" id="PIRNR001365"/>
    </source>
</evidence>
<dbReference type="GO" id="GO:0008840">
    <property type="term" value="F:4-hydroxy-tetrahydrodipicolinate synthase activity"/>
    <property type="evidence" value="ECO:0007669"/>
    <property type="project" value="TreeGrafter"/>
</dbReference>
<accession>A0A4U1KZX0</accession>
<evidence type="ECO:0000313" key="8">
    <source>
        <dbReference type="Proteomes" id="UP000309138"/>
    </source>
</evidence>
<reference evidence="7 8" key="1">
    <citation type="submission" date="2019-04" db="EMBL/GenBank/DDBJ databases">
        <authorList>
            <person name="Yang Y."/>
            <person name="Wei D."/>
        </authorList>
    </citation>
    <scope>NUCLEOTIDE SEQUENCE [LARGE SCALE GENOMIC DNA]</scope>
    <source>
        <strain evidence="7 8">L-1-4w-11</strain>
    </source>
</reference>
<dbReference type="EMBL" id="SWKR01000002">
    <property type="protein sequence ID" value="TKD49991.1"/>
    <property type="molecule type" value="Genomic_DNA"/>
</dbReference>
<protein>
    <submittedName>
        <fullName evidence="7">Dihydrodipicolinate synthase family protein</fullName>
    </submittedName>
</protein>
<keyword evidence="8" id="KW-1185">Reference proteome</keyword>
<dbReference type="PIRSF" id="PIRSF001365">
    <property type="entry name" value="DHDPS"/>
    <property type="match status" value="1"/>
</dbReference>
<dbReference type="PANTHER" id="PTHR12128:SF66">
    <property type="entry name" value="4-HYDROXY-2-OXOGLUTARATE ALDOLASE, MITOCHONDRIAL"/>
    <property type="match status" value="1"/>
</dbReference>
<dbReference type="SUPFAM" id="SSF51569">
    <property type="entry name" value="Aldolase"/>
    <property type="match status" value="1"/>
</dbReference>
<dbReference type="GO" id="GO:0044281">
    <property type="term" value="P:small molecule metabolic process"/>
    <property type="evidence" value="ECO:0007669"/>
    <property type="project" value="UniProtKB-ARBA"/>
</dbReference>
<dbReference type="PROSITE" id="PS00666">
    <property type="entry name" value="DHDPS_2"/>
    <property type="match status" value="1"/>
</dbReference>
<dbReference type="OrthoDB" id="9778880at2"/>
<proteinExistence type="inferred from homology"/>
<sequence>MDRNSIDWQGPMPAITTPFKADGSIDEAGYAANIERLIADGATGIVAGGCTGEFWALSFDERVRLTQAGREATAGRVPLIVATGYVTTEETIRLTRAAERAGADGALVLPPYFIRLNDAEMLAHFRGVSDATGLPVMLYNIPGNAGNALTPALVNQLADLPNVVAVKESSGDWNNFYETWLVAHDRLRVFCGPSSLFGVPAVTLGADGTIDCFPNMWSPGGLDLYFAPERGDMAEARRLQALGQQLTALCTSEGRSLYPATKAAMDLLGLPGGGRPRAPLRALDTRQIDGLARGLEAVGLFASANRAAAV</sequence>
<dbReference type="InterPro" id="IPR013785">
    <property type="entry name" value="Aldolase_TIM"/>
</dbReference>
<evidence type="ECO:0000256" key="6">
    <source>
        <dbReference type="PIRSR" id="PIRSR001365-2"/>
    </source>
</evidence>
<evidence type="ECO:0000313" key="7">
    <source>
        <dbReference type="EMBL" id="TKD49991.1"/>
    </source>
</evidence>
<dbReference type="SMART" id="SM01130">
    <property type="entry name" value="DHDPS"/>
    <property type="match status" value="1"/>
</dbReference>
<evidence type="ECO:0000256" key="2">
    <source>
        <dbReference type="ARBA" id="ARBA00023239"/>
    </source>
</evidence>
<dbReference type="InterPro" id="IPR020625">
    <property type="entry name" value="Schiff_base-form_aldolases_AS"/>
</dbReference>
<evidence type="ECO:0000256" key="3">
    <source>
        <dbReference type="ARBA" id="ARBA00023270"/>
    </source>
</evidence>
<dbReference type="PANTHER" id="PTHR12128">
    <property type="entry name" value="DIHYDRODIPICOLINATE SYNTHASE"/>
    <property type="match status" value="1"/>
</dbReference>
<dbReference type="InterPro" id="IPR002220">
    <property type="entry name" value="DapA-like"/>
</dbReference>
<keyword evidence="3" id="KW-0704">Schiff base</keyword>
<feature type="binding site" evidence="6">
    <location>
        <position position="210"/>
    </location>
    <ligand>
        <name>pyruvate</name>
        <dbReference type="ChEBI" id="CHEBI:15361"/>
    </ligand>
</feature>
<feature type="binding site" evidence="6">
    <location>
        <position position="51"/>
    </location>
    <ligand>
        <name>pyruvate</name>
        <dbReference type="ChEBI" id="CHEBI:15361"/>
    </ligand>
</feature>
<evidence type="ECO:0000256" key="1">
    <source>
        <dbReference type="ARBA" id="ARBA00007592"/>
    </source>
</evidence>
<dbReference type="CDD" id="cd00408">
    <property type="entry name" value="DHDPS-like"/>
    <property type="match status" value="1"/>
</dbReference>